<evidence type="ECO:0000313" key="2">
    <source>
        <dbReference type="EMBL" id="RDI20056.1"/>
    </source>
</evidence>
<dbReference type="Gene3D" id="3.20.20.410">
    <property type="entry name" value="Protein of unknown function UPF0759"/>
    <property type="match status" value="1"/>
</dbReference>
<proteinExistence type="predicted"/>
<dbReference type="InterPro" id="IPR002763">
    <property type="entry name" value="DUF72"/>
</dbReference>
<organism evidence="2 3">
    <name type="scientific">Pseudacidovorax intermedius</name>
    <dbReference type="NCBI Taxonomy" id="433924"/>
    <lineage>
        <taxon>Bacteria</taxon>
        <taxon>Pseudomonadati</taxon>
        <taxon>Pseudomonadota</taxon>
        <taxon>Betaproteobacteria</taxon>
        <taxon>Burkholderiales</taxon>
        <taxon>Comamonadaceae</taxon>
        <taxon>Pseudacidovorax</taxon>
    </lineage>
</organism>
<dbReference type="OrthoDB" id="9780310at2"/>
<dbReference type="Proteomes" id="UP000255265">
    <property type="component" value="Unassembled WGS sequence"/>
</dbReference>
<dbReference type="STRING" id="433924.NS331_07580"/>
<evidence type="ECO:0000256" key="1">
    <source>
        <dbReference type="SAM" id="MobiDB-lite"/>
    </source>
</evidence>
<protein>
    <submittedName>
        <fullName evidence="2">Uncharacterized protein YecE (DUF72 family)</fullName>
    </submittedName>
</protein>
<dbReference type="PANTHER" id="PTHR30348">
    <property type="entry name" value="UNCHARACTERIZED PROTEIN YECE"/>
    <property type="match status" value="1"/>
</dbReference>
<feature type="region of interest" description="Disordered" evidence="1">
    <location>
        <begin position="1"/>
        <end position="50"/>
    </location>
</feature>
<evidence type="ECO:0000313" key="3">
    <source>
        <dbReference type="Proteomes" id="UP000255265"/>
    </source>
</evidence>
<dbReference type="Pfam" id="PF01904">
    <property type="entry name" value="DUF72"/>
    <property type="match status" value="1"/>
</dbReference>
<dbReference type="PANTHER" id="PTHR30348:SF4">
    <property type="entry name" value="DUF72 DOMAIN-CONTAINING PROTEIN"/>
    <property type="match status" value="1"/>
</dbReference>
<dbReference type="RefSeq" id="WP_114804306.1">
    <property type="nucleotide sequence ID" value="NZ_QQAV01000011.1"/>
</dbReference>
<gene>
    <name evidence="2" type="ORF">DFR41_11131</name>
</gene>
<dbReference type="AlphaFoldDB" id="A0A370F760"/>
<sequence length="365" mass="39060">MQDSLFGDDLPLPATPRPAPAGAEPSAAPPEADDAAPTRRRAKASMPKVEAAAVDDGLRDKAARLPSLLRLGSSSWHFPGWAGLVWNGDYEGSVLSRHGLAAYAQHPLLRTVSLDRNFYRALTASQFAAYAAQVPEDFRFVIKAPSTVADALVRAEDGRGQRPNPAFLNPQLAVQDFVEPALQGLGTKLGALVFQLSPLPGTMLAHMPEVLARLDAMLAALPPLRPTAPDAVVAVEVRNPEFLTPEFARVLKAHGATYCLGLHPKLPTIEDQLPLLRALWPGPLVCRWNLNRLHGAYGYEEAKGLYEPFNRLVDPDPHSRGLLARVIAGTTGGGHAAYVTINNKAEGSAPLSVQALVDAVLCETA</sequence>
<feature type="compositionally biased region" description="Low complexity" evidence="1">
    <location>
        <begin position="20"/>
        <end position="30"/>
    </location>
</feature>
<reference evidence="2 3" key="1">
    <citation type="submission" date="2018-07" db="EMBL/GenBank/DDBJ databases">
        <title>Genomic Encyclopedia of Type Strains, Phase IV (KMG-IV): sequencing the most valuable type-strain genomes for metagenomic binning, comparative biology and taxonomic classification.</title>
        <authorList>
            <person name="Goeker M."/>
        </authorList>
    </citation>
    <scope>NUCLEOTIDE SEQUENCE [LARGE SCALE GENOMIC DNA]</scope>
    <source>
        <strain evidence="2 3">DSM 21352</strain>
    </source>
</reference>
<keyword evidence="3" id="KW-1185">Reference proteome</keyword>
<dbReference type="InterPro" id="IPR036520">
    <property type="entry name" value="UPF0759_sf"/>
</dbReference>
<dbReference type="SUPFAM" id="SSF117396">
    <property type="entry name" value="TM1631-like"/>
    <property type="match status" value="1"/>
</dbReference>
<comment type="caution">
    <text evidence="2">The sequence shown here is derived from an EMBL/GenBank/DDBJ whole genome shotgun (WGS) entry which is preliminary data.</text>
</comment>
<name>A0A370F760_9BURK</name>
<accession>A0A370F760</accession>
<dbReference type="EMBL" id="QQAV01000011">
    <property type="protein sequence ID" value="RDI20056.1"/>
    <property type="molecule type" value="Genomic_DNA"/>
</dbReference>